<dbReference type="HOGENOM" id="CLU_2495949_0_0_0"/>
<dbReference type="STRING" id="756272.Plabr_0946"/>
<protein>
    <submittedName>
        <fullName evidence="1">Uncharacterized protein</fullName>
    </submittedName>
</protein>
<name>F0SJ25_RUBBR</name>
<proteinExistence type="predicted"/>
<organism evidence="1 2">
    <name type="scientific">Rubinisphaera brasiliensis (strain ATCC 49424 / DSM 5305 / JCM 21570 / IAM 15109 / NBRC 103401 / IFAM 1448)</name>
    <name type="common">Planctomyces brasiliensis</name>
    <dbReference type="NCBI Taxonomy" id="756272"/>
    <lineage>
        <taxon>Bacteria</taxon>
        <taxon>Pseudomonadati</taxon>
        <taxon>Planctomycetota</taxon>
        <taxon>Planctomycetia</taxon>
        <taxon>Planctomycetales</taxon>
        <taxon>Planctomycetaceae</taxon>
        <taxon>Rubinisphaera</taxon>
    </lineage>
</organism>
<gene>
    <name evidence="1" type="ordered locus">Plabr_0946</name>
</gene>
<accession>F0SJ25</accession>
<dbReference type="AlphaFoldDB" id="F0SJ25"/>
<keyword evidence="2" id="KW-1185">Reference proteome</keyword>
<evidence type="ECO:0000313" key="1">
    <source>
        <dbReference type="EMBL" id="ADY58567.1"/>
    </source>
</evidence>
<evidence type="ECO:0000313" key="2">
    <source>
        <dbReference type="Proteomes" id="UP000006860"/>
    </source>
</evidence>
<reference evidence="2" key="1">
    <citation type="submission" date="2011-02" db="EMBL/GenBank/DDBJ databases">
        <title>The complete genome of Planctomyces brasiliensis DSM 5305.</title>
        <authorList>
            <person name="Lucas S."/>
            <person name="Copeland A."/>
            <person name="Lapidus A."/>
            <person name="Bruce D."/>
            <person name="Goodwin L."/>
            <person name="Pitluck S."/>
            <person name="Kyrpides N."/>
            <person name="Mavromatis K."/>
            <person name="Pagani I."/>
            <person name="Ivanova N."/>
            <person name="Ovchinnikova G."/>
            <person name="Lu M."/>
            <person name="Detter J.C."/>
            <person name="Han C."/>
            <person name="Land M."/>
            <person name="Hauser L."/>
            <person name="Markowitz V."/>
            <person name="Cheng J.-F."/>
            <person name="Hugenholtz P."/>
            <person name="Woyke T."/>
            <person name="Wu D."/>
            <person name="Tindall B."/>
            <person name="Pomrenke H.G."/>
            <person name="Brambilla E."/>
            <person name="Klenk H.-P."/>
            <person name="Eisen J.A."/>
        </authorList>
    </citation>
    <scope>NUCLEOTIDE SEQUENCE [LARGE SCALE GENOMIC DNA]</scope>
    <source>
        <strain evidence="2">ATCC 49424 / DSM 5305 / JCM 21570 / NBRC 103401 / IFAM 1448</strain>
    </source>
</reference>
<dbReference type="KEGG" id="pbs:Plabr_0946"/>
<dbReference type="EMBL" id="CP002546">
    <property type="protein sequence ID" value="ADY58567.1"/>
    <property type="molecule type" value="Genomic_DNA"/>
</dbReference>
<dbReference type="Proteomes" id="UP000006860">
    <property type="component" value="Chromosome"/>
</dbReference>
<sequence>MLEPHRNCEGPGRTSGGSVAFLKTQQFQMFSQMRVPHPPARGAMPLVTFFITPNSEVLPWGLKRVPKANSKNRRCLIITGLQAVRD</sequence>